<sequence length="659" mass="73770">MRAWVYAVRVSGENEWTWRYTIDREADRYYWSARGGADVLEIESQVSLGQAVWLGERLQAVRQRSDPKRAFERVIREAALEPWPGGAWLGRLQHEGRFRRIAEGAERSTGWRPPDEGLLRLVERRLEGRSLLRAELEQSLADAGWTPSRGSWTAALQLLALRGRARILGGLEPPGRRPRRGYGRRHRHRGWRCRRCGSGARLHASPCPFCGTDCPYCEACLALGRARFCSMLALGPQGQHGAGTAGRAPQPLYPRPPAERLARWGLSPAQTAAAEAALACLRRGGDAAPSRAGGLGRLGAFAAGFILRLLRIRPFSRAEEPRRFLLWAVTGAGKTEMIFPLLEETLLRGGRAAVASPRRDVILELDPRLRRAFPHIPIAALYGGSEQRWDQAPLTLATTHQLMRFHEAFDLLVLDELDAFPYHNNPMLHYAAAKTVAPGGVHILLSATPPRELRRLADRGRLPHARVPVRYHRHPLPVPRRLRVPPLRRMSALTPALKRQLELSAERGAQIFVFVPEIARVSKVVTMLRQVFPQLPIDGTSSQDPERAAKVARFREREIRMLVTTTILERGVTVPKSDVYILDADSTLFDEAALVQMAGRAGRSAEDPAGLVCFAAAEWTRSQREAIRQIRGMNRLAGRKGYLIRRPSIFFRPGRPEDA</sequence>
<feature type="domain" description="Helicase ATP-binding" evidence="4">
    <location>
        <begin position="315"/>
        <end position="467"/>
    </location>
</feature>
<keyword evidence="6" id="KW-0378">Hydrolase</keyword>
<dbReference type="PROSITE" id="PS51192">
    <property type="entry name" value="HELICASE_ATP_BIND_1"/>
    <property type="match status" value="1"/>
</dbReference>
<dbReference type="InterPro" id="IPR027417">
    <property type="entry name" value="P-loop_NTPase"/>
</dbReference>
<evidence type="ECO:0000259" key="4">
    <source>
        <dbReference type="PROSITE" id="PS51192"/>
    </source>
</evidence>
<protein>
    <submittedName>
        <fullName evidence="6">Helicase-related protein</fullName>
    </submittedName>
</protein>
<accession>A0ABW2V7Y2</accession>
<keyword evidence="6" id="KW-0347">Helicase</keyword>
<evidence type="ECO:0000313" key="6">
    <source>
        <dbReference type="EMBL" id="MFC7751195.1"/>
    </source>
</evidence>
<dbReference type="SMART" id="SM00490">
    <property type="entry name" value="HELICc"/>
    <property type="match status" value="1"/>
</dbReference>
<evidence type="ECO:0000313" key="7">
    <source>
        <dbReference type="Proteomes" id="UP001596528"/>
    </source>
</evidence>
<dbReference type="Proteomes" id="UP001596528">
    <property type="component" value="Unassembled WGS sequence"/>
</dbReference>
<dbReference type="GO" id="GO:0004386">
    <property type="term" value="F:helicase activity"/>
    <property type="evidence" value="ECO:0007669"/>
    <property type="project" value="UniProtKB-KW"/>
</dbReference>
<keyword evidence="1" id="KW-0547">Nucleotide-binding</keyword>
<dbReference type="PANTHER" id="PTHR30580">
    <property type="entry name" value="PRIMOSOMAL PROTEIN N"/>
    <property type="match status" value="1"/>
</dbReference>
<organism evidence="6 7">
    <name type="scientific">Paenibacillus thermoaerophilus</name>
    <dbReference type="NCBI Taxonomy" id="1215385"/>
    <lineage>
        <taxon>Bacteria</taxon>
        <taxon>Bacillati</taxon>
        <taxon>Bacillota</taxon>
        <taxon>Bacilli</taxon>
        <taxon>Bacillales</taxon>
        <taxon>Paenibacillaceae</taxon>
        <taxon>Paenibacillus</taxon>
    </lineage>
</organism>
<dbReference type="Pfam" id="PF00271">
    <property type="entry name" value="Helicase_C"/>
    <property type="match status" value="1"/>
</dbReference>
<dbReference type="InterPro" id="IPR011545">
    <property type="entry name" value="DEAD/DEAH_box_helicase_dom"/>
</dbReference>
<dbReference type="InterPro" id="IPR014001">
    <property type="entry name" value="Helicase_ATP-bd"/>
</dbReference>
<evidence type="ECO:0000256" key="3">
    <source>
        <dbReference type="ARBA" id="ARBA00023125"/>
    </source>
</evidence>
<name>A0ABW2V7Y2_9BACL</name>
<dbReference type="Gene3D" id="3.40.50.300">
    <property type="entry name" value="P-loop containing nucleotide triphosphate hydrolases"/>
    <property type="match status" value="2"/>
</dbReference>
<evidence type="ECO:0000259" key="5">
    <source>
        <dbReference type="PROSITE" id="PS51194"/>
    </source>
</evidence>
<proteinExistence type="predicted"/>
<keyword evidence="7" id="KW-1185">Reference proteome</keyword>
<evidence type="ECO:0000256" key="2">
    <source>
        <dbReference type="ARBA" id="ARBA00022840"/>
    </source>
</evidence>
<dbReference type="Pfam" id="PF00270">
    <property type="entry name" value="DEAD"/>
    <property type="match status" value="1"/>
</dbReference>
<dbReference type="SUPFAM" id="SSF52540">
    <property type="entry name" value="P-loop containing nucleoside triphosphate hydrolases"/>
    <property type="match status" value="1"/>
</dbReference>
<dbReference type="PANTHER" id="PTHR30580:SF1">
    <property type="entry name" value="COMF OPERON PROTEIN 1"/>
    <property type="match status" value="1"/>
</dbReference>
<dbReference type="SMART" id="SM00487">
    <property type="entry name" value="DEXDc"/>
    <property type="match status" value="1"/>
</dbReference>
<dbReference type="PROSITE" id="PS51194">
    <property type="entry name" value="HELICASE_CTER"/>
    <property type="match status" value="1"/>
</dbReference>
<dbReference type="InterPro" id="IPR001650">
    <property type="entry name" value="Helicase_C-like"/>
</dbReference>
<dbReference type="RefSeq" id="WP_138789917.1">
    <property type="nucleotide sequence ID" value="NZ_JBHTGQ010000039.1"/>
</dbReference>
<gene>
    <name evidence="6" type="ORF">ACFQWB_14845</name>
</gene>
<dbReference type="EMBL" id="JBHTGQ010000039">
    <property type="protein sequence ID" value="MFC7751195.1"/>
    <property type="molecule type" value="Genomic_DNA"/>
</dbReference>
<feature type="domain" description="Helicase C-terminal" evidence="5">
    <location>
        <begin position="496"/>
        <end position="648"/>
    </location>
</feature>
<keyword evidence="2" id="KW-0067">ATP-binding</keyword>
<evidence type="ECO:0000256" key="1">
    <source>
        <dbReference type="ARBA" id="ARBA00022741"/>
    </source>
</evidence>
<keyword evidence="3" id="KW-0238">DNA-binding</keyword>
<reference evidence="7" key="1">
    <citation type="journal article" date="2019" name="Int. J. Syst. Evol. Microbiol.">
        <title>The Global Catalogue of Microorganisms (GCM) 10K type strain sequencing project: providing services to taxonomists for standard genome sequencing and annotation.</title>
        <authorList>
            <consortium name="The Broad Institute Genomics Platform"/>
            <consortium name="The Broad Institute Genome Sequencing Center for Infectious Disease"/>
            <person name="Wu L."/>
            <person name="Ma J."/>
        </authorList>
    </citation>
    <scope>NUCLEOTIDE SEQUENCE [LARGE SCALE GENOMIC DNA]</scope>
    <source>
        <strain evidence="7">JCM 18657</strain>
    </source>
</reference>
<comment type="caution">
    <text evidence="6">The sequence shown here is derived from an EMBL/GenBank/DDBJ whole genome shotgun (WGS) entry which is preliminary data.</text>
</comment>